<feature type="signal peptide" evidence="1">
    <location>
        <begin position="1"/>
        <end position="19"/>
    </location>
</feature>
<name>A0A239XRN1_9FLAO</name>
<evidence type="ECO:0000313" key="3">
    <source>
        <dbReference type="Proteomes" id="UP000215196"/>
    </source>
</evidence>
<proteinExistence type="predicted"/>
<feature type="chain" id="PRO_5012715164" description="Lipoprotein" evidence="1">
    <location>
        <begin position="20"/>
        <end position="181"/>
    </location>
</feature>
<dbReference type="Proteomes" id="UP000215196">
    <property type="component" value="Chromosome 1"/>
</dbReference>
<evidence type="ECO:0000256" key="1">
    <source>
        <dbReference type="SAM" id="SignalP"/>
    </source>
</evidence>
<accession>A0A239XRN1</accession>
<dbReference type="KEGG" id="ctak:4412677_02081"/>
<reference evidence="2 3" key="1">
    <citation type="submission" date="2017-06" db="EMBL/GenBank/DDBJ databases">
        <authorList>
            <consortium name="Pathogen Informatics"/>
        </authorList>
    </citation>
    <scope>NUCLEOTIDE SEQUENCE [LARGE SCALE GENOMIC DNA]</scope>
    <source>
        <strain evidence="2 3">NCTC13490</strain>
    </source>
</reference>
<keyword evidence="1" id="KW-0732">Signal</keyword>
<evidence type="ECO:0008006" key="4">
    <source>
        <dbReference type="Google" id="ProtNLM"/>
    </source>
</evidence>
<keyword evidence="3" id="KW-1185">Reference proteome</keyword>
<dbReference type="AlphaFoldDB" id="A0A239XRN1"/>
<dbReference type="EMBL" id="LT906465">
    <property type="protein sequence ID" value="SNV49297.1"/>
    <property type="molecule type" value="Genomic_DNA"/>
</dbReference>
<evidence type="ECO:0000313" key="2">
    <source>
        <dbReference type="EMBL" id="SNV49297.1"/>
    </source>
</evidence>
<organism evidence="2 3">
    <name type="scientific">Chryseobacterium taklimakanense</name>
    <dbReference type="NCBI Taxonomy" id="536441"/>
    <lineage>
        <taxon>Bacteria</taxon>
        <taxon>Pseudomonadati</taxon>
        <taxon>Bacteroidota</taxon>
        <taxon>Flavobacteriia</taxon>
        <taxon>Flavobacteriales</taxon>
        <taxon>Weeksellaceae</taxon>
        <taxon>Chryseobacterium group</taxon>
        <taxon>Chryseobacterium</taxon>
    </lineage>
</organism>
<sequence>MKKLLLILPFILFSCQKEASVSETQSDSTQAGAVIDNIDSAKTDEAVPQKMPDSIINNSEVVKEVLREGVMRDEKDNRITRTADASMLPFSIGEEIKNDNQEFVLKITDYDKPSIIAEVKPENADINIRINQVRFADGSTDGPFGRTVNIPNKGKGEIWLIIGKSNMASGSPKGNFTVSVE</sequence>
<protein>
    <recommendedName>
        <fullName evidence="4">Lipoprotein</fullName>
    </recommendedName>
</protein>
<dbReference type="PROSITE" id="PS51257">
    <property type="entry name" value="PROKAR_LIPOPROTEIN"/>
    <property type="match status" value="1"/>
</dbReference>
<dbReference type="RefSeq" id="WP_095073045.1">
    <property type="nucleotide sequence ID" value="NZ_LT906465.1"/>
</dbReference>
<gene>
    <name evidence="2" type="ORF">SAMEA4412677_02081</name>
</gene>